<sequence length="826" mass="95254">MSDSIDIQLNDNYVAGEPLTPRGVNNEQHDIFGGYLFTPPHDHQVGSFQPTPNGTKYWVPKVTNKPTQGTVFDTLELALNAYKDYAREGGFEVRKGGQKYTKDSKDQPNNKYFYCVRQGVKPPSKANNQKPDKPKTTNPLGVNKVIKRRKRASFRCGCTAQLRLKKRPDGKYVVSKFIEKHNHSLVYEDDIKYLRASRRLTFPKQQLLNQLSNVNIGPVRSWKVLKEMYGGFEYIGATYVECKNYRRRLNEFIGERDAQMVVDKLLSREEYFDNFSVGSFQPTPNGTKYWVPKVTNKPTQGTVFDTLELALNAYKDYAREGGFEVRKGGQKYTKDSKDQPNNKYFYCVRQGVKPPSKANNQKPDKPKTTNPLGVNKVIKRRKRASFRCGCTAQLRLKKRPDGKYVVSKFIEKHNHSLVYEDDIKYLRASRRLTFPKQQLLNQLSNVNIGPVRSWKVLKEMYGGFEYIGATYVECKNYRRRLNEFIGERDAQMVVDKLLSREEYFDNFSLFNPHLSLIEFLSHFDTAMDSQRFKYGKNTHDSKYTTPEFKTHLEVEKEAAELYTHTVFYDVQDEICSSLFHCFSLSVQQDDTSQIYMIRDIEADYTTIHGISVEAKYEVHFVPASCDIKCSCLKYECYGLLCRHIFYVLRMSKVFHFPRKYLQRRWSKYALPNKIVTRPVDVASLSNPAECVNGVLKEIYGTVEDSVTRLVTDIQRLHIYKDDLDTLLEQVKIDIPNAPEMSKKELYAAALGITEPGEVNIIAPECHNKGSVSVKRHQTQAEKAITQSKKNPRKCNACGELAYHDSRNCPTKKKANDEEMDDPNSDA</sequence>
<evidence type="ECO:0000256" key="5">
    <source>
        <dbReference type="SAM" id="MobiDB-lite"/>
    </source>
</evidence>
<dbReference type="PANTHER" id="PTHR47718:SF17">
    <property type="entry name" value="PROTEIN FAR1-RELATED SEQUENCE 5-LIKE"/>
    <property type="match status" value="1"/>
</dbReference>
<dbReference type="InterPro" id="IPR006564">
    <property type="entry name" value="Znf_PMZ"/>
</dbReference>
<dbReference type="Pfam" id="PF03101">
    <property type="entry name" value="FAR1"/>
    <property type="match status" value="2"/>
</dbReference>
<evidence type="ECO:0000256" key="3">
    <source>
        <dbReference type="ARBA" id="ARBA00022833"/>
    </source>
</evidence>
<gene>
    <name evidence="7" type="ORF">CTI12_AA192560</name>
</gene>
<dbReference type="SMART" id="SM00575">
    <property type="entry name" value="ZnF_PMZ"/>
    <property type="match status" value="1"/>
</dbReference>
<evidence type="ECO:0000256" key="4">
    <source>
        <dbReference type="PROSITE-ProRule" id="PRU00325"/>
    </source>
</evidence>
<evidence type="ECO:0000256" key="1">
    <source>
        <dbReference type="ARBA" id="ARBA00022723"/>
    </source>
</evidence>
<dbReference type="OrthoDB" id="1487673at2759"/>
<feature type="compositionally biased region" description="Acidic residues" evidence="5">
    <location>
        <begin position="817"/>
        <end position="826"/>
    </location>
</feature>
<evidence type="ECO:0000256" key="2">
    <source>
        <dbReference type="ARBA" id="ARBA00022771"/>
    </source>
</evidence>
<evidence type="ECO:0000313" key="7">
    <source>
        <dbReference type="EMBL" id="PWA78273.1"/>
    </source>
</evidence>
<comment type="caution">
    <text evidence="7">The sequence shown here is derived from an EMBL/GenBank/DDBJ whole genome shotgun (WGS) entry which is preliminary data.</text>
</comment>
<evidence type="ECO:0000313" key="8">
    <source>
        <dbReference type="Proteomes" id="UP000245207"/>
    </source>
</evidence>
<protein>
    <submittedName>
        <fullName evidence="7">FAR1 DNA binding domain, Zinc finger, SWIM-type, MULE transposase domain, FHY3/FAR1 family</fullName>
    </submittedName>
</protein>
<keyword evidence="3" id="KW-0862">Zinc</keyword>
<feature type="region of interest" description="Disordered" evidence="5">
    <location>
        <begin position="353"/>
        <end position="372"/>
    </location>
</feature>
<accession>A0A2U1NXM3</accession>
<dbReference type="Proteomes" id="UP000245207">
    <property type="component" value="Unassembled WGS sequence"/>
</dbReference>
<reference evidence="7 8" key="1">
    <citation type="journal article" date="2018" name="Mol. Plant">
        <title>The genome of Artemisia annua provides insight into the evolution of Asteraceae family and artemisinin biosynthesis.</title>
        <authorList>
            <person name="Shen Q."/>
            <person name="Zhang L."/>
            <person name="Liao Z."/>
            <person name="Wang S."/>
            <person name="Yan T."/>
            <person name="Shi P."/>
            <person name="Liu M."/>
            <person name="Fu X."/>
            <person name="Pan Q."/>
            <person name="Wang Y."/>
            <person name="Lv Z."/>
            <person name="Lu X."/>
            <person name="Zhang F."/>
            <person name="Jiang W."/>
            <person name="Ma Y."/>
            <person name="Chen M."/>
            <person name="Hao X."/>
            <person name="Li L."/>
            <person name="Tang Y."/>
            <person name="Lv G."/>
            <person name="Zhou Y."/>
            <person name="Sun X."/>
            <person name="Brodelius P.E."/>
            <person name="Rose J.K.C."/>
            <person name="Tang K."/>
        </authorList>
    </citation>
    <scope>NUCLEOTIDE SEQUENCE [LARGE SCALE GENOMIC DNA]</scope>
    <source>
        <strain evidence="8">cv. Huhao1</strain>
        <tissue evidence="7">Leaf</tissue>
    </source>
</reference>
<feature type="domain" description="SWIM-type" evidence="6">
    <location>
        <begin position="616"/>
        <end position="652"/>
    </location>
</feature>
<name>A0A2U1NXM3_ARTAN</name>
<feature type="region of interest" description="Disordered" evidence="5">
    <location>
        <begin position="803"/>
        <end position="826"/>
    </location>
</feature>
<dbReference type="InterPro" id="IPR004330">
    <property type="entry name" value="FAR1_DNA_bnd_dom"/>
</dbReference>
<organism evidence="7 8">
    <name type="scientific">Artemisia annua</name>
    <name type="common">Sweet wormwood</name>
    <dbReference type="NCBI Taxonomy" id="35608"/>
    <lineage>
        <taxon>Eukaryota</taxon>
        <taxon>Viridiplantae</taxon>
        <taxon>Streptophyta</taxon>
        <taxon>Embryophyta</taxon>
        <taxon>Tracheophyta</taxon>
        <taxon>Spermatophyta</taxon>
        <taxon>Magnoliopsida</taxon>
        <taxon>eudicotyledons</taxon>
        <taxon>Gunneridae</taxon>
        <taxon>Pentapetalae</taxon>
        <taxon>asterids</taxon>
        <taxon>campanulids</taxon>
        <taxon>Asterales</taxon>
        <taxon>Asteraceae</taxon>
        <taxon>Asteroideae</taxon>
        <taxon>Anthemideae</taxon>
        <taxon>Artemisiinae</taxon>
        <taxon>Artemisia</taxon>
    </lineage>
</organism>
<dbReference type="AlphaFoldDB" id="A0A2U1NXM3"/>
<dbReference type="EMBL" id="PKPP01002011">
    <property type="protein sequence ID" value="PWA78273.1"/>
    <property type="molecule type" value="Genomic_DNA"/>
</dbReference>
<dbReference type="InterPro" id="IPR007527">
    <property type="entry name" value="Znf_SWIM"/>
</dbReference>
<dbReference type="GO" id="GO:0008270">
    <property type="term" value="F:zinc ion binding"/>
    <property type="evidence" value="ECO:0007669"/>
    <property type="project" value="UniProtKB-KW"/>
</dbReference>
<evidence type="ECO:0000259" key="6">
    <source>
        <dbReference type="PROSITE" id="PS50966"/>
    </source>
</evidence>
<dbReference type="PROSITE" id="PS50966">
    <property type="entry name" value="ZF_SWIM"/>
    <property type="match status" value="1"/>
</dbReference>
<keyword evidence="2 4" id="KW-0863">Zinc-finger</keyword>
<dbReference type="PANTHER" id="PTHR47718">
    <property type="entry name" value="OS01G0519700 PROTEIN"/>
    <property type="match status" value="1"/>
</dbReference>
<keyword evidence="1" id="KW-0479">Metal-binding</keyword>
<feature type="region of interest" description="Disordered" evidence="5">
    <location>
        <begin position="120"/>
        <end position="140"/>
    </location>
</feature>
<keyword evidence="8" id="KW-1185">Reference proteome</keyword>
<proteinExistence type="predicted"/>